<dbReference type="EMBL" id="OU892279">
    <property type="protein sequence ID" value="CAG9766627.1"/>
    <property type="molecule type" value="Genomic_DNA"/>
</dbReference>
<dbReference type="InterPro" id="IPR014710">
    <property type="entry name" value="RmlC-like_jellyroll"/>
</dbReference>
<dbReference type="PANTHER" id="PTHR22966:SF61">
    <property type="entry name" value="2-AMINOETHANETHIOL DIOXYGENASE"/>
    <property type="match status" value="1"/>
</dbReference>
<keyword evidence="2" id="KW-0560">Oxidoreductase</keyword>
<sequence>MSSHIANVLKQARVTFAKTQKPYKQKIEILSSLLDKTTMNHVNLPKTYMDHHLWEYPEKAPVSCIEIFEDSDVTMGIFMLKPNGKLPLHNHPNMYGLIKVLSGKVKITSFSMNTEKTKEIDQRSFHGESMPYKPSNKILTAELNGVTIANSESPPCIVEPNFRNIHEIQSLDGTAAFLDILAPPYDFERRKCSYYQKLSQASRNIFRLQEIECPSWYWTDSCPYTGPKMYEVQFYV</sequence>
<name>A0A9N9MND8_9CUCU</name>
<dbReference type="Proteomes" id="UP001152799">
    <property type="component" value="Chromosome 3"/>
</dbReference>
<gene>
    <name evidence="4" type="ORF">CEUTPL_LOCUS7204</name>
</gene>
<dbReference type="SUPFAM" id="SSF51182">
    <property type="entry name" value="RmlC-like cupins"/>
    <property type="match status" value="1"/>
</dbReference>
<keyword evidence="5" id="KW-1185">Reference proteome</keyword>
<keyword evidence="3" id="KW-0408">Iron</keyword>
<dbReference type="InterPro" id="IPR011051">
    <property type="entry name" value="RmlC_Cupin_sf"/>
</dbReference>
<evidence type="ECO:0000256" key="3">
    <source>
        <dbReference type="ARBA" id="ARBA00023004"/>
    </source>
</evidence>
<reference evidence="4" key="1">
    <citation type="submission" date="2022-01" db="EMBL/GenBank/DDBJ databases">
        <authorList>
            <person name="King R."/>
        </authorList>
    </citation>
    <scope>NUCLEOTIDE SEQUENCE</scope>
</reference>
<proteinExistence type="predicted"/>
<dbReference type="OrthoDB" id="271433at2759"/>
<keyword evidence="1" id="KW-0479">Metal-binding</keyword>
<accession>A0A9N9MND8</accession>
<evidence type="ECO:0008006" key="6">
    <source>
        <dbReference type="Google" id="ProtNLM"/>
    </source>
</evidence>
<dbReference type="GO" id="GO:0046872">
    <property type="term" value="F:metal ion binding"/>
    <property type="evidence" value="ECO:0007669"/>
    <property type="project" value="UniProtKB-KW"/>
</dbReference>
<dbReference type="GO" id="GO:0016702">
    <property type="term" value="F:oxidoreductase activity, acting on single donors with incorporation of molecular oxygen, incorporation of two atoms of oxygen"/>
    <property type="evidence" value="ECO:0007669"/>
    <property type="project" value="InterPro"/>
</dbReference>
<dbReference type="CDD" id="cd20289">
    <property type="entry name" value="cupin_ADO"/>
    <property type="match status" value="1"/>
</dbReference>
<dbReference type="Pfam" id="PF07847">
    <property type="entry name" value="PCO_ADO"/>
    <property type="match status" value="1"/>
</dbReference>
<dbReference type="InterPro" id="IPR012864">
    <property type="entry name" value="PCO/ADO"/>
</dbReference>
<dbReference type="AlphaFoldDB" id="A0A9N9MND8"/>
<dbReference type="GO" id="GO:0005739">
    <property type="term" value="C:mitochondrion"/>
    <property type="evidence" value="ECO:0007669"/>
    <property type="project" value="TreeGrafter"/>
</dbReference>
<evidence type="ECO:0000256" key="1">
    <source>
        <dbReference type="ARBA" id="ARBA00022723"/>
    </source>
</evidence>
<organism evidence="4 5">
    <name type="scientific">Ceutorhynchus assimilis</name>
    <name type="common">cabbage seed weevil</name>
    <dbReference type="NCBI Taxonomy" id="467358"/>
    <lineage>
        <taxon>Eukaryota</taxon>
        <taxon>Metazoa</taxon>
        <taxon>Ecdysozoa</taxon>
        <taxon>Arthropoda</taxon>
        <taxon>Hexapoda</taxon>
        <taxon>Insecta</taxon>
        <taxon>Pterygota</taxon>
        <taxon>Neoptera</taxon>
        <taxon>Endopterygota</taxon>
        <taxon>Coleoptera</taxon>
        <taxon>Polyphaga</taxon>
        <taxon>Cucujiformia</taxon>
        <taxon>Curculionidae</taxon>
        <taxon>Ceutorhynchinae</taxon>
        <taxon>Ceutorhynchus</taxon>
    </lineage>
</organism>
<protein>
    <recommendedName>
        <fullName evidence="6">2-aminoethanethiol dioxygenase</fullName>
    </recommendedName>
</protein>
<dbReference type="Gene3D" id="2.60.120.10">
    <property type="entry name" value="Jelly Rolls"/>
    <property type="match status" value="1"/>
</dbReference>
<evidence type="ECO:0000256" key="2">
    <source>
        <dbReference type="ARBA" id="ARBA00023002"/>
    </source>
</evidence>
<evidence type="ECO:0000313" key="4">
    <source>
        <dbReference type="EMBL" id="CAG9766627.1"/>
    </source>
</evidence>
<evidence type="ECO:0000313" key="5">
    <source>
        <dbReference type="Proteomes" id="UP001152799"/>
    </source>
</evidence>
<dbReference type="PANTHER" id="PTHR22966">
    <property type="entry name" value="2-AMINOETHANETHIOL DIOXYGENASE"/>
    <property type="match status" value="1"/>
</dbReference>